<dbReference type="AlphaFoldDB" id="A0A4Y2KXP5"/>
<protein>
    <submittedName>
        <fullName evidence="2">Uncharacterized protein</fullName>
    </submittedName>
</protein>
<sequence length="239" mass="27227">MGSNQELFEQFFGSNEKDGEVLLNSTERSLAQLIYTVASRGIHEGQEDSNGEPDDDPDDEPGDDDYDYDEDSALNFHEQIEAAMDNFNHVVELFKLSSYAKNAFLENFDHWSSIRKNNVKRLKEIADEMQTDKFNSDIAKVVGGVVGVVGGNLFIIFSVGKYGTDFNPLVALRDILNFAFLQTQNKPEVVFLKHRYYRSQVDNIGFLELSTETIDSIHFLKTVDSFLPDNTIDRRIFSR</sequence>
<dbReference type="EMBL" id="BGPR01116454">
    <property type="protein sequence ID" value="GBN07075.1"/>
    <property type="molecule type" value="Genomic_DNA"/>
</dbReference>
<dbReference type="OrthoDB" id="6449842at2759"/>
<accession>A0A4Y2KXP5</accession>
<feature type="region of interest" description="Disordered" evidence="1">
    <location>
        <begin position="41"/>
        <end position="70"/>
    </location>
</feature>
<name>A0A4Y2KXP5_ARAVE</name>
<evidence type="ECO:0000313" key="2">
    <source>
        <dbReference type="EMBL" id="GBN07075.1"/>
    </source>
</evidence>
<dbReference type="Proteomes" id="UP000499080">
    <property type="component" value="Unassembled WGS sequence"/>
</dbReference>
<proteinExistence type="predicted"/>
<comment type="caution">
    <text evidence="2">The sequence shown here is derived from an EMBL/GenBank/DDBJ whole genome shotgun (WGS) entry which is preliminary data.</text>
</comment>
<feature type="compositionally biased region" description="Acidic residues" evidence="1">
    <location>
        <begin position="47"/>
        <end position="70"/>
    </location>
</feature>
<keyword evidence="3" id="KW-1185">Reference proteome</keyword>
<evidence type="ECO:0000313" key="3">
    <source>
        <dbReference type="Proteomes" id="UP000499080"/>
    </source>
</evidence>
<gene>
    <name evidence="2" type="ORF">AVEN_2392_1</name>
</gene>
<evidence type="ECO:0000256" key="1">
    <source>
        <dbReference type="SAM" id="MobiDB-lite"/>
    </source>
</evidence>
<reference evidence="2 3" key="1">
    <citation type="journal article" date="2019" name="Sci. Rep.">
        <title>Orb-weaving spider Araneus ventricosus genome elucidates the spidroin gene catalogue.</title>
        <authorList>
            <person name="Kono N."/>
            <person name="Nakamura H."/>
            <person name="Ohtoshi R."/>
            <person name="Moran D.A.P."/>
            <person name="Shinohara A."/>
            <person name="Yoshida Y."/>
            <person name="Fujiwara M."/>
            <person name="Mori M."/>
            <person name="Tomita M."/>
            <person name="Arakawa K."/>
        </authorList>
    </citation>
    <scope>NUCLEOTIDE SEQUENCE [LARGE SCALE GENOMIC DNA]</scope>
</reference>
<organism evidence="2 3">
    <name type="scientific">Araneus ventricosus</name>
    <name type="common">Orbweaver spider</name>
    <name type="synonym">Epeira ventricosa</name>
    <dbReference type="NCBI Taxonomy" id="182803"/>
    <lineage>
        <taxon>Eukaryota</taxon>
        <taxon>Metazoa</taxon>
        <taxon>Ecdysozoa</taxon>
        <taxon>Arthropoda</taxon>
        <taxon>Chelicerata</taxon>
        <taxon>Arachnida</taxon>
        <taxon>Araneae</taxon>
        <taxon>Araneomorphae</taxon>
        <taxon>Entelegynae</taxon>
        <taxon>Araneoidea</taxon>
        <taxon>Araneidae</taxon>
        <taxon>Araneus</taxon>
    </lineage>
</organism>